<evidence type="ECO:0000256" key="8">
    <source>
        <dbReference type="ARBA" id="ARBA00023180"/>
    </source>
</evidence>
<evidence type="ECO:0000256" key="1">
    <source>
        <dbReference type="ARBA" id="ARBA00004651"/>
    </source>
</evidence>
<organism evidence="12 13">
    <name type="scientific">Asbolus verrucosus</name>
    <name type="common">Desert ironclad beetle</name>
    <dbReference type="NCBI Taxonomy" id="1661398"/>
    <lineage>
        <taxon>Eukaryota</taxon>
        <taxon>Metazoa</taxon>
        <taxon>Ecdysozoa</taxon>
        <taxon>Arthropoda</taxon>
        <taxon>Hexapoda</taxon>
        <taxon>Insecta</taxon>
        <taxon>Pterygota</taxon>
        <taxon>Neoptera</taxon>
        <taxon>Endopterygota</taxon>
        <taxon>Coleoptera</taxon>
        <taxon>Polyphaga</taxon>
        <taxon>Cucujiformia</taxon>
        <taxon>Tenebrionidae</taxon>
        <taxon>Pimeliinae</taxon>
        <taxon>Asbolus</taxon>
    </lineage>
</organism>
<dbReference type="InterPro" id="IPR003663">
    <property type="entry name" value="Sugar/inositol_transpt"/>
</dbReference>
<evidence type="ECO:0000256" key="7">
    <source>
        <dbReference type="ARBA" id="ARBA00023136"/>
    </source>
</evidence>
<evidence type="ECO:0000256" key="5">
    <source>
        <dbReference type="ARBA" id="ARBA00022692"/>
    </source>
</evidence>
<dbReference type="Gene3D" id="1.20.1250.20">
    <property type="entry name" value="MFS general substrate transporter like domains"/>
    <property type="match status" value="1"/>
</dbReference>
<proteinExistence type="inferred from homology"/>
<sequence length="329" mass="37318">MTSFSLPIYLAETLEPKIRGRLGLFPTAFGNFGILICFVAGNLFEWRGLAAIGILLTFPFLLVIWIVPETPRWYISQRKIRKARASLQWLRGKNCDISKEMDELCNIKNSDRKLKMFTNLHLKVFVIVLGLMFFQQFSGINAIIFYTTQIFEESGSSLDASLCTAIIGIVNFISTFVAAVVVDRLGRKILMYISCIIMGNMLAILGIYFFLLKVRQVDLKSVEWLPLTCFILYVLGFSFGLGPIPWLMMGEVLPAAVRGPAASICASFNWTCTFIITKTFPLLVESIGAHYAFWFFSLIMICSLVFLKLFVPETKKRTLEDIERILTTK</sequence>
<dbReference type="InterPro" id="IPR050549">
    <property type="entry name" value="MFS_Trehalose_Transporter"/>
</dbReference>
<dbReference type="Proteomes" id="UP000292052">
    <property type="component" value="Unassembled WGS sequence"/>
</dbReference>
<feature type="transmembrane region" description="Helical" evidence="10">
    <location>
        <begin position="49"/>
        <end position="68"/>
    </location>
</feature>
<accession>A0A482VT71</accession>
<evidence type="ECO:0000256" key="4">
    <source>
        <dbReference type="ARBA" id="ARBA00022597"/>
    </source>
</evidence>
<dbReference type="AlphaFoldDB" id="A0A482VT71"/>
<evidence type="ECO:0000259" key="11">
    <source>
        <dbReference type="PROSITE" id="PS50850"/>
    </source>
</evidence>
<feature type="transmembrane region" description="Helical" evidence="10">
    <location>
        <begin position="224"/>
        <end position="249"/>
    </location>
</feature>
<dbReference type="Pfam" id="PF00083">
    <property type="entry name" value="Sugar_tr"/>
    <property type="match status" value="1"/>
</dbReference>
<dbReference type="GO" id="GO:0005886">
    <property type="term" value="C:plasma membrane"/>
    <property type="evidence" value="ECO:0007669"/>
    <property type="project" value="UniProtKB-SubCell"/>
</dbReference>
<keyword evidence="7 10" id="KW-0472">Membrane</keyword>
<dbReference type="PRINTS" id="PR00171">
    <property type="entry name" value="SUGRTRNSPORT"/>
</dbReference>
<dbReference type="InterPro" id="IPR036259">
    <property type="entry name" value="MFS_trans_sf"/>
</dbReference>
<evidence type="ECO:0000256" key="9">
    <source>
        <dbReference type="ARBA" id="ARBA00024348"/>
    </source>
</evidence>
<evidence type="ECO:0000256" key="6">
    <source>
        <dbReference type="ARBA" id="ARBA00022989"/>
    </source>
</evidence>
<gene>
    <name evidence="12" type="ORF">BDFB_012061</name>
</gene>
<dbReference type="PROSITE" id="PS50850">
    <property type="entry name" value="MFS"/>
    <property type="match status" value="1"/>
</dbReference>
<keyword evidence="2" id="KW-0813">Transport</keyword>
<evidence type="ECO:0000313" key="12">
    <source>
        <dbReference type="EMBL" id="RZC36075.1"/>
    </source>
</evidence>
<dbReference type="GO" id="GO:0022857">
    <property type="term" value="F:transmembrane transporter activity"/>
    <property type="evidence" value="ECO:0007669"/>
    <property type="project" value="InterPro"/>
</dbReference>
<protein>
    <submittedName>
        <fullName evidence="12">Sugar tr domain containing protein</fullName>
    </submittedName>
</protein>
<evidence type="ECO:0000256" key="2">
    <source>
        <dbReference type="ARBA" id="ARBA00022448"/>
    </source>
</evidence>
<comment type="caution">
    <text evidence="12">The sequence shown here is derived from an EMBL/GenBank/DDBJ whole genome shotgun (WGS) entry which is preliminary data.</text>
</comment>
<keyword evidence="3" id="KW-1003">Cell membrane</keyword>
<dbReference type="PANTHER" id="PTHR48021:SF96">
    <property type="entry name" value="FACILITATED TREHALOSE TRANSPORTER TRET1-1-RELATED"/>
    <property type="match status" value="1"/>
</dbReference>
<feature type="transmembrane region" description="Helical" evidence="10">
    <location>
        <begin position="158"/>
        <end position="182"/>
    </location>
</feature>
<evidence type="ECO:0000256" key="10">
    <source>
        <dbReference type="SAM" id="Phobius"/>
    </source>
</evidence>
<name>A0A482VT71_ASBVE</name>
<feature type="transmembrane region" description="Helical" evidence="10">
    <location>
        <begin position="261"/>
        <end position="280"/>
    </location>
</feature>
<evidence type="ECO:0000256" key="3">
    <source>
        <dbReference type="ARBA" id="ARBA00022475"/>
    </source>
</evidence>
<dbReference type="FunFam" id="1.20.1250.20:FF:000218">
    <property type="entry name" value="facilitated trehalose transporter Tret1"/>
    <property type="match status" value="1"/>
</dbReference>
<keyword evidence="6 10" id="KW-1133">Transmembrane helix</keyword>
<evidence type="ECO:0000313" key="13">
    <source>
        <dbReference type="Proteomes" id="UP000292052"/>
    </source>
</evidence>
<feature type="domain" description="Major facilitator superfamily (MFS) profile" evidence="11">
    <location>
        <begin position="1"/>
        <end position="315"/>
    </location>
</feature>
<feature type="transmembrane region" description="Helical" evidence="10">
    <location>
        <begin position="292"/>
        <end position="311"/>
    </location>
</feature>
<keyword evidence="8" id="KW-0325">Glycoprotein</keyword>
<feature type="transmembrane region" description="Helical" evidence="10">
    <location>
        <begin position="189"/>
        <end position="212"/>
    </location>
</feature>
<dbReference type="EMBL" id="QDEB01065478">
    <property type="protein sequence ID" value="RZC36075.1"/>
    <property type="molecule type" value="Genomic_DNA"/>
</dbReference>
<comment type="subcellular location">
    <subcellularLocation>
        <location evidence="1">Cell membrane</location>
        <topology evidence="1">Multi-pass membrane protein</topology>
    </subcellularLocation>
</comment>
<dbReference type="OrthoDB" id="6339427at2759"/>
<dbReference type="SUPFAM" id="SSF103473">
    <property type="entry name" value="MFS general substrate transporter"/>
    <property type="match status" value="1"/>
</dbReference>
<keyword evidence="5 10" id="KW-0812">Transmembrane</keyword>
<reference evidence="12 13" key="1">
    <citation type="submission" date="2017-03" db="EMBL/GenBank/DDBJ databases">
        <title>Genome of the blue death feigning beetle - Asbolus verrucosus.</title>
        <authorList>
            <person name="Rider S.D."/>
        </authorList>
    </citation>
    <scope>NUCLEOTIDE SEQUENCE [LARGE SCALE GENOMIC DNA]</scope>
    <source>
        <strain evidence="12">Butters</strain>
        <tissue evidence="12">Head and leg muscle</tissue>
    </source>
</reference>
<feature type="transmembrane region" description="Helical" evidence="10">
    <location>
        <begin position="22"/>
        <end position="43"/>
    </location>
</feature>
<keyword evidence="4" id="KW-0762">Sugar transport</keyword>
<dbReference type="InterPro" id="IPR005829">
    <property type="entry name" value="Sugar_transporter_CS"/>
</dbReference>
<dbReference type="InterPro" id="IPR005828">
    <property type="entry name" value="MFS_sugar_transport-like"/>
</dbReference>
<comment type="similarity">
    <text evidence="9">Belongs to the major facilitator superfamily. Sugar transporter (TC 2.A.1.1) family. Trehalose transporter subfamily.</text>
</comment>
<keyword evidence="13" id="KW-1185">Reference proteome</keyword>
<dbReference type="InterPro" id="IPR020846">
    <property type="entry name" value="MFS_dom"/>
</dbReference>
<dbReference type="PROSITE" id="PS00216">
    <property type="entry name" value="SUGAR_TRANSPORT_1"/>
    <property type="match status" value="1"/>
</dbReference>
<feature type="transmembrane region" description="Helical" evidence="10">
    <location>
        <begin position="122"/>
        <end position="146"/>
    </location>
</feature>
<dbReference type="STRING" id="1661398.A0A482VT71"/>
<dbReference type="PANTHER" id="PTHR48021">
    <property type="match status" value="1"/>
</dbReference>